<dbReference type="GeneID" id="99065286"/>
<keyword evidence="1" id="KW-0812">Transmembrane</keyword>
<sequence length="223" mass="25267">MNTITDHIKYFSKLSAVFIFSLFKIYAIGILSTVITFSLGIYIMAESLGSSLGHSGALGFLMVTVMAKPLSAGLFYLLMIAAPFCIWIFSTKYGMSRIISRLVQDHSKTILVPFIDKVVGKIKNNQPMVVRNSTDYALAKVRLVNEFKNSSENKILKRILGYALSKVKFDELNLSDENVDFYDIIKTTLIEKLHELAEPSAMMFYIYIGLQWISLILLYFLDI</sequence>
<proteinExistence type="predicted"/>
<protein>
    <submittedName>
        <fullName evidence="2">Uncharacterized protein</fullName>
    </submittedName>
</protein>
<name>A0A3G6T761_9FLAO</name>
<gene>
    <name evidence="2" type="ORF">EG339_10735</name>
</gene>
<evidence type="ECO:0000313" key="3">
    <source>
        <dbReference type="Proteomes" id="UP000271193"/>
    </source>
</evidence>
<dbReference type="Proteomes" id="UP000271193">
    <property type="component" value="Chromosome"/>
</dbReference>
<evidence type="ECO:0000256" key="1">
    <source>
        <dbReference type="SAM" id="Phobius"/>
    </source>
</evidence>
<organism evidence="2 3">
    <name type="scientific">Chryseobacterium bernardetii</name>
    <dbReference type="NCBI Taxonomy" id="1241978"/>
    <lineage>
        <taxon>Bacteria</taxon>
        <taxon>Pseudomonadati</taxon>
        <taxon>Bacteroidota</taxon>
        <taxon>Flavobacteriia</taxon>
        <taxon>Flavobacteriales</taxon>
        <taxon>Weeksellaceae</taxon>
        <taxon>Chryseobacterium group</taxon>
        <taxon>Chryseobacterium</taxon>
    </lineage>
</organism>
<keyword evidence="1" id="KW-0472">Membrane</keyword>
<accession>A0A3G6T761</accession>
<keyword evidence="1" id="KW-1133">Transmembrane helix</keyword>
<dbReference type="OrthoDB" id="705212at2"/>
<feature type="transmembrane region" description="Helical" evidence="1">
    <location>
        <begin position="202"/>
        <end position="221"/>
    </location>
</feature>
<dbReference type="KEGG" id="cben:EG339_10735"/>
<feature type="transmembrane region" description="Helical" evidence="1">
    <location>
        <begin position="65"/>
        <end position="89"/>
    </location>
</feature>
<reference evidence="3" key="1">
    <citation type="submission" date="2018-11" db="EMBL/GenBank/DDBJ databases">
        <title>Proposal to divide the Flavobacteriaceae and reorganize its genera based on Amino Acid Identity values calculated from whole genome sequences.</title>
        <authorList>
            <person name="Nicholson A.C."/>
            <person name="Gulvik C.A."/>
            <person name="Whitney A.M."/>
            <person name="Humrighouse B.W."/>
            <person name="Bell M."/>
            <person name="Holmes B."/>
            <person name="Steigerwalt A.G."/>
            <person name="Villarma A."/>
            <person name="Sheth M."/>
            <person name="Batra D."/>
            <person name="Pryor J."/>
            <person name="Bernardet J.-F."/>
            <person name="Hugo C."/>
            <person name="Kampfer P."/>
            <person name="Newman J."/>
            <person name="McQuiston J.R."/>
        </authorList>
    </citation>
    <scope>NUCLEOTIDE SEQUENCE [LARGE SCALE GENOMIC DNA]</scope>
    <source>
        <strain evidence="3">G0229</strain>
    </source>
</reference>
<keyword evidence="3" id="KW-1185">Reference proteome</keyword>
<dbReference type="RefSeq" id="WP_123870170.1">
    <property type="nucleotide sequence ID" value="NZ_CP033931.1"/>
</dbReference>
<dbReference type="AlphaFoldDB" id="A0A3G6T761"/>
<feature type="transmembrane region" description="Helical" evidence="1">
    <location>
        <begin position="21"/>
        <end position="45"/>
    </location>
</feature>
<dbReference type="EMBL" id="CP033932">
    <property type="protein sequence ID" value="AZB25028.1"/>
    <property type="molecule type" value="Genomic_DNA"/>
</dbReference>
<evidence type="ECO:0000313" key="2">
    <source>
        <dbReference type="EMBL" id="AZB25028.1"/>
    </source>
</evidence>